<organism evidence="1 2">
    <name type="scientific">Thiocapsa marina 5811</name>
    <dbReference type="NCBI Taxonomy" id="768671"/>
    <lineage>
        <taxon>Bacteria</taxon>
        <taxon>Pseudomonadati</taxon>
        <taxon>Pseudomonadota</taxon>
        <taxon>Gammaproteobacteria</taxon>
        <taxon>Chromatiales</taxon>
        <taxon>Chromatiaceae</taxon>
        <taxon>Thiocapsa</taxon>
    </lineage>
</organism>
<dbReference type="EMBL" id="AFWV01000020">
    <property type="protein sequence ID" value="EGV16231.1"/>
    <property type="molecule type" value="Genomic_DNA"/>
</dbReference>
<gene>
    <name evidence="1" type="ORF">ThimaDRAFT_4458</name>
</gene>
<name>F9UHQ5_9GAMM</name>
<reference evidence="1 2" key="1">
    <citation type="submission" date="2011-06" db="EMBL/GenBank/DDBJ databases">
        <title>The draft genome of Thiocapsa marina 5811.</title>
        <authorList>
            <consortium name="US DOE Joint Genome Institute (JGI-PGF)"/>
            <person name="Lucas S."/>
            <person name="Han J."/>
            <person name="Cheng J.-F."/>
            <person name="Goodwin L."/>
            <person name="Pitluck S."/>
            <person name="Peters L."/>
            <person name="Land M.L."/>
            <person name="Hauser L."/>
            <person name="Vogl K."/>
            <person name="Liu Z."/>
            <person name="Imhoff J."/>
            <person name="Thiel V."/>
            <person name="Frigaard N.-U."/>
            <person name="Bryant D."/>
            <person name="Woyke T.J."/>
        </authorList>
    </citation>
    <scope>NUCLEOTIDE SEQUENCE [LARGE SCALE GENOMIC DNA]</scope>
    <source>
        <strain evidence="1 2">5811</strain>
    </source>
</reference>
<dbReference type="AlphaFoldDB" id="F9UHQ5"/>
<protein>
    <submittedName>
        <fullName evidence="1">Uncharacterized protein</fullName>
    </submittedName>
</protein>
<proteinExistence type="predicted"/>
<dbReference type="PROSITE" id="PS51257">
    <property type="entry name" value="PROKAR_LIPOPROTEIN"/>
    <property type="match status" value="1"/>
</dbReference>
<dbReference type="Proteomes" id="UP000005459">
    <property type="component" value="Unassembled WGS sequence"/>
</dbReference>
<keyword evidence="2" id="KW-1185">Reference proteome</keyword>
<evidence type="ECO:0000313" key="2">
    <source>
        <dbReference type="Proteomes" id="UP000005459"/>
    </source>
</evidence>
<evidence type="ECO:0000313" key="1">
    <source>
        <dbReference type="EMBL" id="EGV16231.1"/>
    </source>
</evidence>
<sequence>MNQTRGEWISGRAGLINLIATIAMVSLVSGCATTRPADYSSAGFNPAAVDSVALLPILDHRLNQSKDLKLDKNITRLIEHDLKKKGYSYATERNRSLLSKVSRESLENPTPEFISALPPPSARWVLLFVVEDSASKLTFGSTGTAEMSGNLFDKASGSVAWRNREVAQIGYGGIAGMLVKGVMEESAVHQATLQMLQTLPSRKQ</sequence>
<accession>F9UHQ5</accession>
<dbReference type="STRING" id="768671.ThimaDRAFT_4458"/>